<evidence type="ECO:0000313" key="2">
    <source>
        <dbReference type="Proteomes" id="UP000301751"/>
    </source>
</evidence>
<dbReference type="AlphaFoldDB" id="A0A480B1N1"/>
<dbReference type="Proteomes" id="UP000301751">
    <property type="component" value="Unassembled WGS sequence"/>
</dbReference>
<proteinExistence type="predicted"/>
<dbReference type="EMBL" id="BJCL01000030">
    <property type="protein sequence ID" value="GCL66257.1"/>
    <property type="molecule type" value="Genomic_DNA"/>
</dbReference>
<sequence>MRCQLLHPSLPRMPHRPAPPARIALVRWWLALCLGLLLLLQPLGVGAQAVELKQLQLQRRDGDLTLEFSARLTLGPAIEDALHRGVPLYFNARATVYRDRWYWRDERIARVSRTWRLAYQPLTASWRLSLGNLSQGYATLSEAMAPLSQISGWRVVELDKLEHGSRHHVEFSFSLDNSQLPQPMQIDLGGDWKLGIERSLRVE</sequence>
<accession>A0A480B1N1</accession>
<keyword evidence="2" id="KW-1185">Reference proteome</keyword>
<dbReference type="InterPro" id="IPR025500">
    <property type="entry name" value="DUF4390"/>
</dbReference>
<reference evidence="2" key="1">
    <citation type="submission" date="2019-03" db="EMBL/GenBank/DDBJ databases">
        <title>Aquabacterium pictum sp.nov., the first bacteriochlorophyll a-containing freshwater bacterium in the genus Aquabacterium of the class Betaproteobacteria.</title>
        <authorList>
            <person name="Hirose S."/>
            <person name="Tank M."/>
            <person name="Hara E."/>
            <person name="Tamaki H."/>
            <person name="Takaichi S."/>
            <person name="Haruta S."/>
            <person name="Hanada S."/>
        </authorList>
    </citation>
    <scope>NUCLEOTIDE SEQUENCE [LARGE SCALE GENOMIC DNA]</scope>
    <source>
        <strain evidence="2">W35</strain>
    </source>
</reference>
<evidence type="ECO:0008006" key="3">
    <source>
        <dbReference type="Google" id="ProtNLM"/>
    </source>
</evidence>
<protein>
    <recommendedName>
        <fullName evidence="3">DUF4390 domain-containing protein</fullName>
    </recommendedName>
</protein>
<evidence type="ECO:0000313" key="1">
    <source>
        <dbReference type="EMBL" id="GCL66257.1"/>
    </source>
</evidence>
<comment type="caution">
    <text evidence="1">The sequence shown here is derived from an EMBL/GenBank/DDBJ whole genome shotgun (WGS) entry which is preliminary data.</text>
</comment>
<organism evidence="1 2">
    <name type="scientific">Pseudaquabacterium pictum</name>
    <dbReference type="NCBI Taxonomy" id="2315236"/>
    <lineage>
        <taxon>Bacteria</taxon>
        <taxon>Pseudomonadati</taxon>
        <taxon>Pseudomonadota</taxon>
        <taxon>Betaproteobacteria</taxon>
        <taxon>Burkholderiales</taxon>
        <taxon>Sphaerotilaceae</taxon>
        <taxon>Pseudaquabacterium</taxon>
    </lineage>
</organism>
<name>A0A480B1N1_9BURK</name>
<dbReference type="Pfam" id="PF14334">
    <property type="entry name" value="DUF4390"/>
    <property type="match status" value="1"/>
</dbReference>
<gene>
    <name evidence="1" type="ORF">AQPW35_53380</name>
</gene>